<accession>A0A6C0IG01</accession>
<proteinExistence type="predicted"/>
<reference evidence="2" key="1">
    <citation type="journal article" date="2020" name="Nature">
        <title>Giant virus diversity and host interactions through global metagenomics.</title>
        <authorList>
            <person name="Schulz F."/>
            <person name="Roux S."/>
            <person name="Paez-Espino D."/>
            <person name="Jungbluth S."/>
            <person name="Walsh D.A."/>
            <person name="Denef V.J."/>
            <person name="McMahon K.D."/>
            <person name="Konstantinidis K.T."/>
            <person name="Eloe-Fadrosh E.A."/>
            <person name="Kyrpides N.C."/>
            <person name="Woyke T."/>
        </authorList>
    </citation>
    <scope>NUCLEOTIDE SEQUENCE</scope>
    <source>
        <strain evidence="2">GVMAG-M-3300023184-72</strain>
    </source>
</reference>
<organism evidence="2">
    <name type="scientific">viral metagenome</name>
    <dbReference type="NCBI Taxonomy" id="1070528"/>
    <lineage>
        <taxon>unclassified sequences</taxon>
        <taxon>metagenomes</taxon>
        <taxon>organismal metagenomes</taxon>
    </lineage>
</organism>
<dbReference type="AlphaFoldDB" id="A0A6C0IG01"/>
<dbReference type="EMBL" id="MN740161">
    <property type="protein sequence ID" value="QHT90827.1"/>
    <property type="molecule type" value="Genomic_DNA"/>
</dbReference>
<evidence type="ECO:0000313" key="2">
    <source>
        <dbReference type="EMBL" id="QHT90827.1"/>
    </source>
</evidence>
<sequence length="87" mass="9651">MAKNNKSKKSSIYNKIGKNTTNLAVNSVPVIEKGVSTVYGTLATGFDIGLEGAKNVAKGVNKYTKYNKSKKNSSKRRNKKTRRTNRR</sequence>
<name>A0A6C0IG01_9ZZZZ</name>
<feature type="compositionally biased region" description="Basic residues" evidence="1">
    <location>
        <begin position="65"/>
        <end position="87"/>
    </location>
</feature>
<protein>
    <submittedName>
        <fullName evidence="2">Uncharacterized protein</fullName>
    </submittedName>
</protein>
<evidence type="ECO:0000256" key="1">
    <source>
        <dbReference type="SAM" id="MobiDB-lite"/>
    </source>
</evidence>
<feature type="region of interest" description="Disordered" evidence="1">
    <location>
        <begin position="61"/>
        <end position="87"/>
    </location>
</feature>